<dbReference type="GO" id="GO:0003723">
    <property type="term" value="F:RNA binding"/>
    <property type="evidence" value="ECO:0007669"/>
    <property type="project" value="InterPro"/>
</dbReference>
<dbReference type="InterPro" id="IPR039378">
    <property type="entry name" value="RNase_T2_prok"/>
</dbReference>
<gene>
    <name evidence="4" type="ORF">DKT75_13040</name>
</gene>
<dbReference type="OrthoDB" id="4720638at2"/>
<accession>A0A317CD31</accession>
<evidence type="ECO:0000313" key="4">
    <source>
        <dbReference type="EMBL" id="PWQ95263.1"/>
    </source>
</evidence>
<sequence>MNVMKWSISTLLCSLTLIATPSVASEKMSGVFTVSKSCEAYRSIRKQSNPVELEKGKAYTVRAKNKPAPSHYLIDIPKQSVPSWVSVDCGSLKGGAVASSAPKSSKSKGNEYLLALSWQPGFCSTHGSKKECKRADSGDHSAKNLSLHGLWPQPRDNAYCGVSEADKAIDRRGRWDLLKKLDLSSDTVKALSVAMPGYLSALQRHEWIKHGTCYSKDAETYYKDSIRVTNEFNESPVGALFASNKGRSLRLKDIRKAVAKSFGDQAASRVSLRCGRRDQITELWIGMKGDAANDSMKDLMAAGKAPSSNCQSGLVAKY</sequence>
<proteinExistence type="inferred from homology"/>
<dbReference type="PROSITE" id="PS00531">
    <property type="entry name" value="RNASE_T2_2"/>
    <property type="match status" value="1"/>
</dbReference>
<dbReference type="InterPro" id="IPR018188">
    <property type="entry name" value="RNase_T2_His_AS_1"/>
</dbReference>
<name>A0A317CD31_9GAMM</name>
<dbReference type="InterPro" id="IPR033130">
    <property type="entry name" value="RNase_T2_His_AS_2"/>
</dbReference>
<evidence type="ECO:0000256" key="2">
    <source>
        <dbReference type="RuleBase" id="RU004328"/>
    </source>
</evidence>
<dbReference type="GO" id="GO:0033897">
    <property type="term" value="F:ribonuclease T2 activity"/>
    <property type="evidence" value="ECO:0007669"/>
    <property type="project" value="InterPro"/>
</dbReference>
<comment type="similarity">
    <text evidence="1 2">Belongs to the RNase T2 family.</text>
</comment>
<protein>
    <submittedName>
        <fullName evidence="4">Ribonuclease</fullName>
    </submittedName>
</protein>
<dbReference type="Proteomes" id="UP000245506">
    <property type="component" value="Unassembled WGS sequence"/>
</dbReference>
<feature type="chain" id="PRO_5016441740" evidence="3">
    <location>
        <begin position="25"/>
        <end position="318"/>
    </location>
</feature>
<reference evidence="4 5" key="1">
    <citation type="submission" date="2018-05" db="EMBL/GenBank/DDBJ databases">
        <title>Leucothrix arctica sp. nov., isolated from Arctic seawater.</title>
        <authorList>
            <person name="Choi A."/>
            <person name="Baek K."/>
        </authorList>
    </citation>
    <scope>NUCLEOTIDE SEQUENCE [LARGE SCALE GENOMIC DNA]</scope>
    <source>
        <strain evidence="4 5">IMCC9719</strain>
    </source>
</reference>
<dbReference type="Gene3D" id="3.90.730.10">
    <property type="entry name" value="Ribonuclease T2-like"/>
    <property type="match status" value="1"/>
</dbReference>
<evidence type="ECO:0000256" key="3">
    <source>
        <dbReference type="SAM" id="SignalP"/>
    </source>
</evidence>
<comment type="caution">
    <text evidence="4">The sequence shown here is derived from an EMBL/GenBank/DDBJ whole genome shotgun (WGS) entry which is preliminary data.</text>
</comment>
<dbReference type="EMBL" id="QGKL01000035">
    <property type="protein sequence ID" value="PWQ95263.1"/>
    <property type="molecule type" value="Genomic_DNA"/>
</dbReference>
<dbReference type="Pfam" id="PF00445">
    <property type="entry name" value="Ribonuclease_T2"/>
    <property type="match status" value="1"/>
</dbReference>
<dbReference type="PANTHER" id="PTHR11240:SF22">
    <property type="entry name" value="RIBONUCLEASE T2"/>
    <property type="match status" value="1"/>
</dbReference>
<dbReference type="InterPro" id="IPR036430">
    <property type="entry name" value="RNase_T2-like_sf"/>
</dbReference>
<dbReference type="RefSeq" id="WP_109823875.1">
    <property type="nucleotide sequence ID" value="NZ_QGKL01000035.1"/>
</dbReference>
<evidence type="ECO:0000313" key="5">
    <source>
        <dbReference type="Proteomes" id="UP000245506"/>
    </source>
</evidence>
<evidence type="ECO:0000256" key="1">
    <source>
        <dbReference type="ARBA" id="ARBA00007469"/>
    </source>
</evidence>
<dbReference type="GO" id="GO:0006401">
    <property type="term" value="P:RNA catabolic process"/>
    <property type="evidence" value="ECO:0007669"/>
    <property type="project" value="UniProtKB-ARBA"/>
</dbReference>
<dbReference type="SUPFAM" id="SSF55895">
    <property type="entry name" value="Ribonuclease Rh-like"/>
    <property type="match status" value="1"/>
</dbReference>
<organism evidence="4 5">
    <name type="scientific">Leucothrix arctica</name>
    <dbReference type="NCBI Taxonomy" id="1481894"/>
    <lineage>
        <taxon>Bacteria</taxon>
        <taxon>Pseudomonadati</taxon>
        <taxon>Pseudomonadota</taxon>
        <taxon>Gammaproteobacteria</taxon>
        <taxon>Thiotrichales</taxon>
        <taxon>Thiotrichaceae</taxon>
        <taxon>Leucothrix</taxon>
    </lineage>
</organism>
<feature type="signal peptide" evidence="3">
    <location>
        <begin position="1"/>
        <end position="24"/>
    </location>
</feature>
<dbReference type="PROSITE" id="PS00530">
    <property type="entry name" value="RNASE_T2_1"/>
    <property type="match status" value="1"/>
</dbReference>
<dbReference type="PANTHER" id="PTHR11240">
    <property type="entry name" value="RIBONUCLEASE T2"/>
    <property type="match status" value="1"/>
</dbReference>
<dbReference type="AlphaFoldDB" id="A0A317CD31"/>
<dbReference type="InterPro" id="IPR001568">
    <property type="entry name" value="RNase_T2-like"/>
</dbReference>
<keyword evidence="3" id="KW-0732">Signal</keyword>
<dbReference type="CDD" id="cd01062">
    <property type="entry name" value="RNase_T2_prok"/>
    <property type="match status" value="1"/>
</dbReference>
<keyword evidence="5" id="KW-1185">Reference proteome</keyword>